<dbReference type="RefSeq" id="WP_263335111.1">
    <property type="nucleotide sequence ID" value="NZ_JAGSYH010000002.1"/>
</dbReference>
<proteinExistence type="predicted"/>
<dbReference type="Proteomes" id="UP001596091">
    <property type="component" value="Unassembled WGS sequence"/>
</dbReference>
<dbReference type="EMBL" id="JBHSPH010000001">
    <property type="protein sequence ID" value="MFC5860787.1"/>
    <property type="molecule type" value="Genomic_DNA"/>
</dbReference>
<dbReference type="InterPro" id="IPR058532">
    <property type="entry name" value="YjbR/MT2646/Rv2570-like"/>
</dbReference>
<accession>A0ABW1EC01</accession>
<evidence type="ECO:0000313" key="2">
    <source>
        <dbReference type="Proteomes" id="UP001596091"/>
    </source>
</evidence>
<reference evidence="2" key="1">
    <citation type="journal article" date="2019" name="Int. J. Syst. Evol. Microbiol.">
        <title>The Global Catalogue of Microorganisms (GCM) 10K type strain sequencing project: providing services to taxonomists for standard genome sequencing and annotation.</title>
        <authorList>
            <consortium name="The Broad Institute Genomics Platform"/>
            <consortium name="The Broad Institute Genome Sequencing Center for Infectious Disease"/>
            <person name="Wu L."/>
            <person name="Ma J."/>
        </authorList>
    </citation>
    <scope>NUCLEOTIDE SEQUENCE [LARGE SCALE GENOMIC DNA]</scope>
    <source>
        <strain evidence="2">JCM 4087</strain>
    </source>
</reference>
<comment type="caution">
    <text evidence="1">The sequence shown here is derived from an EMBL/GenBank/DDBJ whole genome shotgun (WGS) entry which is preliminary data.</text>
</comment>
<keyword evidence="1" id="KW-0238">DNA-binding</keyword>
<dbReference type="SUPFAM" id="SSF142906">
    <property type="entry name" value="YjbR-like"/>
    <property type="match status" value="1"/>
</dbReference>
<sequence length="131" mass="14214">MKRDEKAVNGDDRLAKISAICLGLPEATCEVSGHHVSFLVRKKVFAYFLDNHHGDGIVGLVSKVLPGDNAALIAADQARFYMPAYVGPRGWVGLRLDVGAVDWDEVAELIAHSYVMVAPKKLAEAVNVEID</sequence>
<dbReference type="Gene3D" id="3.90.1150.30">
    <property type="match status" value="1"/>
</dbReference>
<keyword evidence="2" id="KW-1185">Reference proteome</keyword>
<name>A0ABW1EC01_9BACT</name>
<protein>
    <submittedName>
        <fullName evidence="1">MmcQ/YjbR family DNA-binding protein</fullName>
    </submittedName>
</protein>
<dbReference type="Pfam" id="PF04237">
    <property type="entry name" value="YjbR"/>
    <property type="match status" value="1"/>
</dbReference>
<dbReference type="InterPro" id="IPR038056">
    <property type="entry name" value="YjbR-like_sf"/>
</dbReference>
<organism evidence="1 2">
    <name type="scientific">Acidicapsa dinghuensis</name>
    <dbReference type="NCBI Taxonomy" id="2218256"/>
    <lineage>
        <taxon>Bacteria</taxon>
        <taxon>Pseudomonadati</taxon>
        <taxon>Acidobacteriota</taxon>
        <taxon>Terriglobia</taxon>
        <taxon>Terriglobales</taxon>
        <taxon>Acidobacteriaceae</taxon>
        <taxon>Acidicapsa</taxon>
    </lineage>
</organism>
<evidence type="ECO:0000313" key="1">
    <source>
        <dbReference type="EMBL" id="MFC5860787.1"/>
    </source>
</evidence>
<dbReference type="GO" id="GO:0003677">
    <property type="term" value="F:DNA binding"/>
    <property type="evidence" value="ECO:0007669"/>
    <property type="project" value="UniProtKB-KW"/>
</dbReference>
<gene>
    <name evidence="1" type="ORF">ACFPT7_00615</name>
</gene>